<dbReference type="EMBL" id="ML975330">
    <property type="protein sequence ID" value="KAF1832831.1"/>
    <property type="molecule type" value="Genomic_DNA"/>
</dbReference>
<evidence type="ECO:0000313" key="3">
    <source>
        <dbReference type="Proteomes" id="UP000800040"/>
    </source>
</evidence>
<dbReference type="Proteomes" id="UP000800040">
    <property type="component" value="Unassembled WGS sequence"/>
</dbReference>
<reference evidence="2" key="1">
    <citation type="submission" date="2020-01" db="EMBL/GenBank/DDBJ databases">
        <authorList>
            <consortium name="DOE Joint Genome Institute"/>
            <person name="Haridas S."/>
            <person name="Albert R."/>
            <person name="Binder M."/>
            <person name="Bloem J."/>
            <person name="Labutti K."/>
            <person name="Salamov A."/>
            <person name="Andreopoulos B."/>
            <person name="Baker S.E."/>
            <person name="Barry K."/>
            <person name="Bills G."/>
            <person name="Bluhm B.H."/>
            <person name="Cannon C."/>
            <person name="Castanera R."/>
            <person name="Culley D.E."/>
            <person name="Daum C."/>
            <person name="Ezra D."/>
            <person name="Gonzalez J.B."/>
            <person name="Henrissat B."/>
            <person name="Kuo A."/>
            <person name="Liang C."/>
            <person name="Lipzen A."/>
            <person name="Lutzoni F."/>
            <person name="Magnuson J."/>
            <person name="Mondo S."/>
            <person name="Nolan M."/>
            <person name="Ohm R."/>
            <person name="Pangilinan J."/>
            <person name="Park H.-J."/>
            <person name="Ramirez L."/>
            <person name="Alfaro M."/>
            <person name="Sun H."/>
            <person name="Tritt A."/>
            <person name="Yoshinaga Y."/>
            <person name="Zwiers L.-H."/>
            <person name="Turgeon B.G."/>
            <person name="Goodwin S.B."/>
            <person name="Spatafora J.W."/>
            <person name="Crous P.W."/>
            <person name="Grigoriev I.V."/>
        </authorList>
    </citation>
    <scope>NUCLEOTIDE SEQUENCE</scope>
    <source>
        <strain evidence="2">P77</strain>
    </source>
</reference>
<accession>A0A6A5K8T9</accession>
<dbReference type="OrthoDB" id="3758270at2759"/>
<gene>
    <name evidence="2" type="ORF">BDW02DRAFT_624823</name>
</gene>
<feature type="domain" description="Gfd2/YDR514C-like C-terminal" evidence="1">
    <location>
        <begin position="52"/>
        <end position="225"/>
    </location>
</feature>
<dbReference type="AlphaFoldDB" id="A0A6A5K8T9"/>
<dbReference type="InterPro" id="IPR040151">
    <property type="entry name" value="Gfd2/YDR514C-like"/>
</dbReference>
<keyword evidence="3" id="KW-1185">Reference proteome</keyword>
<dbReference type="Pfam" id="PF21762">
    <property type="entry name" value="DEDDh_C"/>
    <property type="match status" value="1"/>
</dbReference>
<dbReference type="PANTHER" id="PTHR28083:SF1">
    <property type="entry name" value="GOOD FOR FULL DBP5 ACTIVITY PROTEIN 2"/>
    <property type="match status" value="1"/>
</dbReference>
<dbReference type="InterPro" id="IPR048519">
    <property type="entry name" value="Gfd2/YDR514C-like_C"/>
</dbReference>
<name>A0A6A5K8T9_9PLEO</name>
<evidence type="ECO:0000259" key="1">
    <source>
        <dbReference type="Pfam" id="PF21762"/>
    </source>
</evidence>
<proteinExistence type="predicted"/>
<evidence type="ECO:0000313" key="2">
    <source>
        <dbReference type="EMBL" id="KAF1832831.1"/>
    </source>
</evidence>
<sequence>MSVSTSMKLKNLCNLLAEKPNCDILRIYLSRHDTSLLRHAILVTIHRRWSANPPYRLTEMGITTYDRLEVNQGQPIMPGPHAQNLLRHVWSLHLIIRPYAHLESTASGLDPFHFGTTIFVSEEGALDLLHQIWHQPMDDQRPSNGFRPIIYMSFGDNDRVGKARKAAFDFDPTNFTTTIAVLDAQIIPQQTKITRRADATFEYLLQQFKISVFHVENAGNAAMYATIIAFLSALRFDLYASLENKVGKPGRKGHSSSKAARSVIQALMEWPTPAPPFGGTVYCWRCGSDAHNFVECPNTDLVCSRCEGAIHQWRKENAGTHMEGLCVFR</sequence>
<dbReference type="GO" id="GO:0005634">
    <property type="term" value="C:nucleus"/>
    <property type="evidence" value="ECO:0007669"/>
    <property type="project" value="TreeGrafter"/>
</dbReference>
<dbReference type="PANTHER" id="PTHR28083">
    <property type="entry name" value="GOOD FOR FULL DBP5 ACTIVITY PROTEIN 2"/>
    <property type="match status" value="1"/>
</dbReference>
<organism evidence="2 3">
    <name type="scientific">Decorospora gaudefroyi</name>
    <dbReference type="NCBI Taxonomy" id="184978"/>
    <lineage>
        <taxon>Eukaryota</taxon>
        <taxon>Fungi</taxon>
        <taxon>Dikarya</taxon>
        <taxon>Ascomycota</taxon>
        <taxon>Pezizomycotina</taxon>
        <taxon>Dothideomycetes</taxon>
        <taxon>Pleosporomycetidae</taxon>
        <taxon>Pleosporales</taxon>
        <taxon>Pleosporineae</taxon>
        <taxon>Pleosporaceae</taxon>
        <taxon>Decorospora</taxon>
    </lineage>
</organism>
<protein>
    <recommendedName>
        <fullName evidence="1">Gfd2/YDR514C-like C-terminal domain-containing protein</fullName>
    </recommendedName>
</protein>